<proteinExistence type="predicted"/>
<dbReference type="EMBL" id="CAKXAJ010026146">
    <property type="protein sequence ID" value="CAH2258433.1"/>
    <property type="molecule type" value="Genomic_DNA"/>
</dbReference>
<evidence type="ECO:0000313" key="1">
    <source>
        <dbReference type="EMBL" id="CAH2258433.1"/>
    </source>
</evidence>
<dbReference type="Proteomes" id="UP000838756">
    <property type="component" value="Unassembled WGS sequence"/>
</dbReference>
<protein>
    <submittedName>
        <fullName evidence="1">Jg4178 protein</fullName>
    </submittedName>
</protein>
<name>A0A8S4S872_9NEOP</name>
<evidence type="ECO:0000313" key="2">
    <source>
        <dbReference type="Proteomes" id="UP000838756"/>
    </source>
</evidence>
<accession>A0A8S4S872</accession>
<dbReference type="AlphaFoldDB" id="A0A8S4S872"/>
<organism evidence="1 2">
    <name type="scientific">Pararge aegeria aegeria</name>
    <dbReference type="NCBI Taxonomy" id="348720"/>
    <lineage>
        <taxon>Eukaryota</taxon>
        <taxon>Metazoa</taxon>
        <taxon>Ecdysozoa</taxon>
        <taxon>Arthropoda</taxon>
        <taxon>Hexapoda</taxon>
        <taxon>Insecta</taxon>
        <taxon>Pterygota</taxon>
        <taxon>Neoptera</taxon>
        <taxon>Endopterygota</taxon>
        <taxon>Lepidoptera</taxon>
        <taxon>Glossata</taxon>
        <taxon>Ditrysia</taxon>
        <taxon>Papilionoidea</taxon>
        <taxon>Nymphalidae</taxon>
        <taxon>Satyrinae</taxon>
        <taxon>Satyrini</taxon>
        <taxon>Parargina</taxon>
        <taxon>Pararge</taxon>
    </lineage>
</organism>
<gene>
    <name evidence="1" type="primary">jg4178</name>
    <name evidence="1" type="ORF">PAEG_LOCUS23339</name>
</gene>
<keyword evidence="2" id="KW-1185">Reference proteome</keyword>
<comment type="caution">
    <text evidence="1">The sequence shown here is derived from an EMBL/GenBank/DDBJ whole genome shotgun (WGS) entry which is preliminary data.</text>
</comment>
<reference evidence="1" key="1">
    <citation type="submission" date="2022-03" db="EMBL/GenBank/DDBJ databases">
        <authorList>
            <person name="Lindestad O."/>
        </authorList>
    </citation>
    <scope>NUCLEOTIDE SEQUENCE</scope>
</reference>
<sequence>MGLALVPIDIHVMQITLRRTAAAPLAALHPVQAAARSTGHRADADDQQPPIIRLHICLTRNLCLHSFCIRIPAARKRSRV</sequence>